<dbReference type="CDD" id="cd00084">
    <property type="entry name" value="HMG-box_SF"/>
    <property type="match status" value="1"/>
</dbReference>
<dbReference type="SUPFAM" id="SSF46774">
    <property type="entry name" value="ARID-like"/>
    <property type="match status" value="1"/>
</dbReference>
<keyword evidence="1" id="KW-0539">Nucleus</keyword>
<evidence type="ECO:0000259" key="2">
    <source>
        <dbReference type="PROSITE" id="PS50118"/>
    </source>
</evidence>
<dbReference type="AlphaFoldDB" id="A0A3Q7XPU2"/>
<sequence length="288" mass="32737">MIPSQSNTQLMNVVVKQSFPDDSESFYAKLTDLLDSSGLTLMMDISCTSVPILLGSFNVRETSLDLYLFYLEVTRRGGFHQVGQQKKWGEVVCALKLEGSNTKLCAQVEKLYAHLLYKFEKLYFYRCPATSSTKGVSSQEPQVLLQSPSNNKEMKKRGQSGYQIFLKQECARLKAYSQEIDGTKILRMAVDAWKKLSDIEKQPYLEESKKIRGKNKAAMIIENKQKSTHEDLKKDEKWPSMYSGDYYVSSQPLANYSFVNNAAGLKMTEKPSKDPLFLVGFDAYHSSK</sequence>
<evidence type="ECO:0000256" key="1">
    <source>
        <dbReference type="PROSITE-ProRule" id="PRU00267"/>
    </source>
</evidence>
<keyword evidence="1" id="KW-0238">DNA-binding</keyword>
<evidence type="ECO:0000313" key="4">
    <source>
        <dbReference type="Proteomes" id="UP000087171"/>
    </source>
</evidence>
<dbReference type="PaxDb" id="3827-XP_004496029.1"/>
<dbReference type="Gene3D" id="1.10.150.60">
    <property type="entry name" value="ARID DNA-binding domain"/>
    <property type="match status" value="1"/>
</dbReference>
<dbReference type="RefSeq" id="XP_027189323.1">
    <property type="nucleotide sequence ID" value="XM_027333522.1"/>
</dbReference>
<dbReference type="InterPro" id="IPR009071">
    <property type="entry name" value="HMG_box_dom"/>
</dbReference>
<dbReference type="Pfam" id="PF01388">
    <property type="entry name" value="ARID"/>
    <property type="match status" value="1"/>
</dbReference>
<dbReference type="SMART" id="SM00398">
    <property type="entry name" value="HMG"/>
    <property type="match status" value="1"/>
</dbReference>
<dbReference type="PANTHER" id="PTHR46691:SF5">
    <property type="entry name" value="HMG (HIGH MOBILITY GROUP) BOX PROTEIN"/>
    <property type="match status" value="1"/>
</dbReference>
<dbReference type="SMART" id="SM01014">
    <property type="entry name" value="ARID"/>
    <property type="match status" value="1"/>
</dbReference>
<dbReference type="CDD" id="cd16100">
    <property type="entry name" value="ARID"/>
    <property type="match status" value="1"/>
</dbReference>
<dbReference type="Proteomes" id="UP000087171">
    <property type="component" value="Chromosome Ca4"/>
</dbReference>
<feature type="domain" description="HMG box" evidence="2">
    <location>
        <begin position="155"/>
        <end position="223"/>
    </location>
</feature>
<organism evidence="4 5">
    <name type="scientific">Cicer arietinum</name>
    <name type="common">Chickpea</name>
    <name type="synonym">Garbanzo</name>
    <dbReference type="NCBI Taxonomy" id="3827"/>
    <lineage>
        <taxon>Eukaryota</taxon>
        <taxon>Viridiplantae</taxon>
        <taxon>Streptophyta</taxon>
        <taxon>Embryophyta</taxon>
        <taxon>Tracheophyta</taxon>
        <taxon>Spermatophyta</taxon>
        <taxon>Magnoliopsida</taxon>
        <taxon>eudicotyledons</taxon>
        <taxon>Gunneridae</taxon>
        <taxon>Pentapetalae</taxon>
        <taxon>rosids</taxon>
        <taxon>fabids</taxon>
        <taxon>Fabales</taxon>
        <taxon>Fabaceae</taxon>
        <taxon>Papilionoideae</taxon>
        <taxon>50 kb inversion clade</taxon>
        <taxon>NPAAA clade</taxon>
        <taxon>Hologalegina</taxon>
        <taxon>IRL clade</taxon>
        <taxon>Cicereae</taxon>
        <taxon>Cicer</taxon>
    </lineage>
</organism>
<feature type="DNA-binding region" description="HMG box" evidence="1">
    <location>
        <begin position="155"/>
        <end position="223"/>
    </location>
</feature>
<dbReference type="InterPro" id="IPR001606">
    <property type="entry name" value="ARID_dom"/>
</dbReference>
<dbReference type="Gene3D" id="1.10.30.10">
    <property type="entry name" value="High mobility group box domain"/>
    <property type="match status" value="1"/>
</dbReference>
<keyword evidence="4" id="KW-1185">Reference proteome</keyword>
<protein>
    <submittedName>
        <fullName evidence="5">High mobility group B protein 10-like isoform X3</fullName>
    </submittedName>
</protein>
<evidence type="ECO:0000259" key="3">
    <source>
        <dbReference type="PROSITE" id="PS51011"/>
    </source>
</evidence>
<dbReference type="GO" id="GO:0003677">
    <property type="term" value="F:DNA binding"/>
    <property type="evidence" value="ECO:0007669"/>
    <property type="project" value="UniProtKB-UniRule"/>
</dbReference>
<dbReference type="GO" id="GO:0005634">
    <property type="term" value="C:nucleus"/>
    <property type="evidence" value="ECO:0007669"/>
    <property type="project" value="UniProtKB-UniRule"/>
</dbReference>
<dbReference type="InterPro" id="IPR036910">
    <property type="entry name" value="HMG_box_dom_sf"/>
</dbReference>
<proteinExistence type="predicted"/>
<dbReference type="PROSITE" id="PS51011">
    <property type="entry name" value="ARID"/>
    <property type="match status" value="1"/>
</dbReference>
<dbReference type="PROSITE" id="PS50118">
    <property type="entry name" value="HMG_BOX_2"/>
    <property type="match status" value="1"/>
</dbReference>
<feature type="domain" description="ARID" evidence="3">
    <location>
        <begin position="20"/>
        <end position="124"/>
    </location>
</feature>
<accession>A0A3Q7XPU2</accession>
<name>A0A3Q7XPU2_CICAR</name>
<dbReference type="PANTHER" id="PTHR46691">
    <property type="entry name" value="HIGH MOBILITY GROUP B PROTEIN 9"/>
    <property type="match status" value="1"/>
</dbReference>
<gene>
    <name evidence="5" type="primary">LOC101489073</name>
</gene>
<reference evidence="4" key="1">
    <citation type="journal article" date="2013" name="Nat. Biotechnol.">
        <title>Draft genome sequence of chickpea (Cicer arietinum) provides a resource for trait improvement.</title>
        <authorList>
            <person name="Varshney R.K."/>
            <person name="Song C."/>
            <person name="Saxena R.K."/>
            <person name="Azam S."/>
            <person name="Yu S."/>
            <person name="Sharpe A.G."/>
            <person name="Cannon S."/>
            <person name="Baek J."/>
            <person name="Rosen B.D."/>
            <person name="Tar'an B."/>
            <person name="Millan T."/>
            <person name="Zhang X."/>
            <person name="Ramsay L.D."/>
            <person name="Iwata A."/>
            <person name="Wang Y."/>
            <person name="Nelson W."/>
            <person name="Farmer A.D."/>
            <person name="Gaur P.M."/>
            <person name="Soderlund C."/>
            <person name="Penmetsa R.V."/>
            <person name="Xu C."/>
            <person name="Bharti A.K."/>
            <person name="He W."/>
            <person name="Winter P."/>
            <person name="Zhao S."/>
            <person name="Hane J.K."/>
            <person name="Carrasquilla-Garcia N."/>
            <person name="Condie J.A."/>
            <person name="Upadhyaya H.D."/>
            <person name="Luo M.C."/>
            <person name="Thudi M."/>
            <person name="Gowda C.L."/>
            <person name="Singh N.P."/>
            <person name="Lichtenzveig J."/>
            <person name="Gali K.K."/>
            <person name="Rubio J."/>
            <person name="Nadarajan N."/>
            <person name="Dolezel J."/>
            <person name="Bansal K.C."/>
            <person name="Xu X."/>
            <person name="Edwards D."/>
            <person name="Zhang G."/>
            <person name="Kahl G."/>
            <person name="Gil J."/>
            <person name="Singh K.B."/>
            <person name="Datta S.K."/>
            <person name="Jackson S.A."/>
            <person name="Wang J."/>
            <person name="Cook D.R."/>
        </authorList>
    </citation>
    <scope>NUCLEOTIDE SEQUENCE [LARGE SCALE GENOMIC DNA]</scope>
    <source>
        <strain evidence="4">cv. CDC Frontier</strain>
    </source>
</reference>
<dbReference type="SUPFAM" id="SSF47095">
    <property type="entry name" value="HMG-box"/>
    <property type="match status" value="1"/>
</dbReference>
<dbReference type="InterPro" id="IPR036431">
    <property type="entry name" value="ARID_dom_sf"/>
</dbReference>
<reference evidence="5" key="2">
    <citation type="submission" date="2025-08" db="UniProtKB">
        <authorList>
            <consortium name="RefSeq"/>
        </authorList>
    </citation>
    <scope>IDENTIFICATION</scope>
    <source>
        <tissue evidence="5">Etiolated seedlings</tissue>
    </source>
</reference>
<evidence type="ECO:0000313" key="5">
    <source>
        <dbReference type="RefSeq" id="XP_027189323.1"/>
    </source>
</evidence>
<dbReference type="SMART" id="SM00501">
    <property type="entry name" value="BRIGHT"/>
    <property type="match status" value="1"/>
</dbReference>
<dbReference type="Pfam" id="PF00505">
    <property type="entry name" value="HMG_box"/>
    <property type="match status" value="1"/>
</dbReference>